<keyword evidence="5" id="KW-0539">Nucleus</keyword>
<dbReference type="OrthoDB" id="614844at2759"/>
<evidence type="ECO:0000256" key="1">
    <source>
        <dbReference type="ARBA" id="ARBA00004123"/>
    </source>
</evidence>
<feature type="compositionally biased region" description="Polar residues" evidence="7">
    <location>
        <begin position="10"/>
        <end position="23"/>
    </location>
</feature>
<proteinExistence type="predicted"/>
<evidence type="ECO:0000256" key="7">
    <source>
        <dbReference type="SAM" id="MobiDB-lite"/>
    </source>
</evidence>
<dbReference type="Proteomes" id="UP000270296">
    <property type="component" value="Unassembled WGS sequence"/>
</dbReference>
<dbReference type="WBParaSite" id="SBAD_0000111601-mRNA-1">
    <property type="protein sequence ID" value="SBAD_0000111601-mRNA-1"/>
    <property type="gene ID" value="SBAD_0000111601"/>
</dbReference>
<evidence type="ECO:0000256" key="2">
    <source>
        <dbReference type="ARBA" id="ARBA00022723"/>
    </source>
</evidence>
<accession>A0A183IBU0</accession>
<dbReference type="Pfam" id="PF07967">
    <property type="entry name" value="zf-C3HC"/>
    <property type="match status" value="1"/>
</dbReference>
<dbReference type="InterPro" id="IPR012935">
    <property type="entry name" value="NuBaID_N"/>
</dbReference>
<evidence type="ECO:0000313" key="10">
    <source>
        <dbReference type="EMBL" id="VDO93144.1"/>
    </source>
</evidence>
<keyword evidence="11" id="KW-1185">Reference proteome</keyword>
<keyword evidence="3" id="KW-0863">Zinc-finger</keyword>
<evidence type="ECO:0000256" key="4">
    <source>
        <dbReference type="ARBA" id="ARBA00022833"/>
    </source>
</evidence>
<reference evidence="10 11" key="2">
    <citation type="submission" date="2018-11" db="EMBL/GenBank/DDBJ databases">
        <authorList>
            <consortium name="Pathogen Informatics"/>
        </authorList>
    </citation>
    <scope>NUCLEOTIDE SEQUENCE [LARGE SCALE GENOMIC DNA]</scope>
</reference>
<dbReference type="EMBL" id="UZAM01006704">
    <property type="protein sequence ID" value="VDO93144.1"/>
    <property type="molecule type" value="Genomic_DNA"/>
</dbReference>
<keyword evidence="2" id="KW-0479">Metal-binding</keyword>
<evidence type="ECO:0000259" key="9">
    <source>
        <dbReference type="Pfam" id="PF08600"/>
    </source>
</evidence>
<keyword evidence="4" id="KW-0862">Zinc</keyword>
<evidence type="ECO:0000259" key="8">
    <source>
        <dbReference type="Pfam" id="PF07967"/>
    </source>
</evidence>
<evidence type="ECO:0000256" key="3">
    <source>
        <dbReference type="ARBA" id="ARBA00022771"/>
    </source>
</evidence>
<dbReference type="GO" id="GO:0008270">
    <property type="term" value="F:zinc ion binding"/>
    <property type="evidence" value="ECO:0007669"/>
    <property type="project" value="UniProtKB-KW"/>
</dbReference>
<evidence type="ECO:0000313" key="12">
    <source>
        <dbReference type="WBParaSite" id="SBAD_0000111601-mRNA-1"/>
    </source>
</evidence>
<name>A0A183IBU0_9BILA</name>
<dbReference type="PANTHER" id="PTHR15835">
    <property type="entry name" value="NUCLEAR-INTERACTING PARTNER OF ALK"/>
    <property type="match status" value="1"/>
</dbReference>
<comment type="subcellular location">
    <subcellularLocation>
        <location evidence="1">Nucleus</location>
    </subcellularLocation>
</comment>
<reference evidence="12" key="1">
    <citation type="submission" date="2016-06" db="UniProtKB">
        <authorList>
            <consortium name="WormBaseParasite"/>
        </authorList>
    </citation>
    <scope>IDENTIFICATION</scope>
</reference>
<evidence type="ECO:0000256" key="5">
    <source>
        <dbReference type="ARBA" id="ARBA00023242"/>
    </source>
</evidence>
<evidence type="ECO:0000313" key="11">
    <source>
        <dbReference type="Proteomes" id="UP000270296"/>
    </source>
</evidence>
<evidence type="ECO:0000256" key="6">
    <source>
        <dbReference type="ARBA" id="ARBA00044931"/>
    </source>
</evidence>
<dbReference type="PANTHER" id="PTHR15835:SF6">
    <property type="entry name" value="ZINC FINGER C3HC-TYPE PROTEIN 1"/>
    <property type="match status" value="1"/>
</dbReference>
<gene>
    <name evidence="10" type="ORF">SBAD_LOCUS1084</name>
</gene>
<dbReference type="Pfam" id="PF08600">
    <property type="entry name" value="NuBaID_C"/>
    <property type="match status" value="1"/>
</dbReference>
<dbReference type="GO" id="GO:0005634">
    <property type="term" value="C:nucleus"/>
    <property type="evidence" value="ECO:0007669"/>
    <property type="project" value="UniProtKB-SubCell"/>
</dbReference>
<dbReference type="InterPro" id="IPR013909">
    <property type="entry name" value="NuBaID_C"/>
</dbReference>
<comment type="function">
    <text evidence="6">Required for proper positioning of a substantial amount of TPR at the nuclear basket (NB) through interaction with TPR.</text>
</comment>
<sequence length="362" mass="41728">MGQAEEIRLSASTSPHNVTVSPQKRQRGETLSDEVVKEELDFRLRLQSYKIDWHTKSKSISPWICARYGWICLEKDLLQCVSCKSYLPTYLPSLANFKEYNVRLKRIESGIISSHEQSCFWRSCPCSEQYCTPKVDDKAVVLQEMRNRCELLSRVSDDIRDTNVVGAEALNIKVEIDFLRQNFFPSLDEKLLLLAVTGWTDPNKFPPWSEVVTVTCHYCCREFGLLPFKLSIVTSDDTDCSETNDAASHGLSTHHKGKKDKVLNPAKQHYSWCPWLTKLCFPLPISSDKNDLDELQLYNDNLVEVLPEPRLFPRWQFALVLFVELTKPILKIEMEEQQELEEACRLLLNELATKVEKNLSSC</sequence>
<feature type="domain" description="NuBaID C-terminal" evidence="9">
    <location>
        <begin position="193"/>
        <end position="276"/>
    </location>
</feature>
<organism evidence="12">
    <name type="scientific">Soboliphyme baturini</name>
    <dbReference type="NCBI Taxonomy" id="241478"/>
    <lineage>
        <taxon>Eukaryota</taxon>
        <taxon>Metazoa</taxon>
        <taxon>Ecdysozoa</taxon>
        <taxon>Nematoda</taxon>
        <taxon>Enoplea</taxon>
        <taxon>Dorylaimia</taxon>
        <taxon>Dioctophymatida</taxon>
        <taxon>Dioctophymatoidea</taxon>
        <taxon>Soboliphymatidae</taxon>
        <taxon>Soboliphyme</taxon>
    </lineage>
</organism>
<protein>
    <submittedName>
        <fullName evidence="12">C3HC-type domain-containing protein</fullName>
    </submittedName>
</protein>
<feature type="domain" description="C3HC-type" evidence="8">
    <location>
        <begin position="40"/>
        <end position="159"/>
    </location>
</feature>
<feature type="region of interest" description="Disordered" evidence="7">
    <location>
        <begin position="1"/>
        <end position="30"/>
    </location>
</feature>
<dbReference type="AlphaFoldDB" id="A0A183IBU0"/>